<evidence type="ECO:0000259" key="3">
    <source>
        <dbReference type="PROSITE" id="PS50111"/>
    </source>
</evidence>
<dbReference type="Gene3D" id="1.10.287.950">
    <property type="entry name" value="Methyl-accepting chemotaxis protein"/>
    <property type="match status" value="1"/>
</dbReference>
<protein>
    <recommendedName>
        <fullName evidence="3">Methyl-accepting transducer domain-containing protein</fullName>
    </recommendedName>
</protein>
<dbReference type="PROSITE" id="PS50111">
    <property type="entry name" value="CHEMOTAXIS_TRANSDUC_2"/>
    <property type="match status" value="1"/>
</dbReference>
<dbReference type="PANTHER" id="PTHR32089:SF112">
    <property type="entry name" value="LYSOZYME-LIKE PROTEIN-RELATED"/>
    <property type="match status" value="1"/>
</dbReference>
<dbReference type="Proteomes" id="UP000665561">
    <property type="component" value="Unassembled WGS sequence"/>
</dbReference>
<name>A0ABW9XXX3_9BACL</name>
<organism evidence="4 5">
    <name type="scientific">Paenibacillus glycinis</name>
    <dbReference type="NCBI Taxonomy" id="2697035"/>
    <lineage>
        <taxon>Bacteria</taxon>
        <taxon>Bacillati</taxon>
        <taxon>Bacillota</taxon>
        <taxon>Bacilli</taxon>
        <taxon>Bacillales</taxon>
        <taxon>Paenibacillaceae</taxon>
        <taxon>Paenibacillus</taxon>
    </lineage>
</organism>
<accession>A0ABW9XXX3</accession>
<gene>
    <name evidence="4" type="ORF">GT019_26135</name>
</gene>
<dbReference type="SUPFAM" id="SSF58104">
    <property type="entry name" value="Methyl-accepting chemotaxis protein (MCP) signaling domain"/>
    <property type="match status" value="1"/>
</dbReference>
<evidence type="ECO:0000256" key="1">
    <source>
        <dbReference type="ARBA" id="ARBA00023224"/>
    </source>
</evidence>
<evidence type="ECO:0000313" key="4">
    <source>
        <dbReference type="EMBL" id="NBD27366.1"/>
    </source>
</evidence>
<dbReference type="Pfam" id="PF00015">
    <property type="entry name" value="MCPsignal"/>
    <property type="match status" value="1"/>
</dbReference>
<reference evidence="4 5" key="1">
    <citation type="submission" date="2020-01" db="EMBL/GenBank/DDBJ databases">
        <title>Paenibacillus soybeanensis sp. nov. isolated from the nodules of soybean (Glycine max(L.) Merr).</title>
        <authorList>
            <person name="Wang H."/>
        </authorList>
    </citation>
    <scope>NUCLEOTIDE SEQUENCE [LARGE SCALE GENOMIC DNA]</scope>
    <source>
        <strain evidence="4 5">T1</strain>
    </source>
</reference>
<dbReference type="RefSeq" id="WP_161746392.1">
    <property type="nucleotide sequence ID" value="NZ_JAAAMV010000027.1"/>
</dbReference>
<dbReference type="EMBL" id="JAAAMV010000027">
    <property type="protein sequence ID" value="NBD27366.1"/>
    <property type="molecule type" value="Genomic_DNA"/>
</dbReference>
<dbReference type="SMART" id="SM00283">
    <property type="entry name" value="MA"/>
    <property type="match status" value="1"/>
</dbReference>
<sequence length="212" mass="22845">MEKTAVTEQLTRHMADKIYRLKDDTSAIKTILDLLAKLTQTTTILSLNASIEAARAGAAGRAFMVVAGEIKNLAEQSRQSIGKITRITESIRIEIDDTVSAVDDVYPLFQEQLGSVKESGLILESVQNHMGAFIAHVESMTASIGVLDKSQEQLAMTIGQVGAVSEEALAATQQVSAISGGQLEVSKRLVGLSNQLEEVSRRLEASLSRFTI</sequence>
<feature type="domain" description="Methyl-accepting transducer" evidence="3">
    <location>
        <begin position="1"/>
        <end position="176"/>
    </location>
</feature>
<evidence type="ECO:0000256" key="2">
    <source>
        <dbReference type="PROSITE-ProRule" id="PRU00284"/>
    </source>
</evidence>
<dbReference type="InterPro" id="IPR004089">
    <property type="entry name" value="MCPsignal_dom"/>
</dbReference>
<evidence type="ECO:0000313" key="5">
    <source>
        <dbReference type="Proteomes" id="UP000665561"/>
    </source>
</evidence>
<dbReference type="PANTHER" id="PTHR32089">
    <property type="entry name" value="METHYL-ACCEPTING CHEMOTAXIS PROTEIN MCPB"/>
    <property type="match status" value="1"/>
</dbReference>
<proteinExistence type="predicted"/>
<keyword evidence="1 2" id="KW-0807">Transducer</keyword>
<comment type="caution">
    <text evidence="4">The sequence shown here is derived from an EMBL/GenBank/DDBJ whole genome shotgun (WGS) entry which is preliminary data.</text>
</comment>
<keyword evidence="5" id="KW-1185">Reference proteome</keyword>